<dbReference type="EMBL" id="JBBPBN010000008">
    <property type="protein sequence ID" value="KAK9032939.1"/>
    <property type="molecule type" value="Genomic_DNA"/>
</dbReference>
<accession>A0ABR2T6B9</accession>
<feature type="region of interest" description="Disordered" evidence="1">
    <location>
        <begin position="55"/>
        <end position="304"/>
    </location>
</feature>
<gene>
    <name evidence="3" type="ORF">V6N11_017981</name>
</gene>
<evidence type="ECO:0000256" key="1">
    <source>
        <dbReference type="SAM" id="MobiDB-lite"/>
    </source>
</evidence>
<name>A0ABR2T6B9_9ROSI</name>
<keyword evidence="2" id="KW-0732">Signal</keyword>
<dbReference type="Proteomes" id="UP001396334">
    <property type="component" value="Unassembled WGS sequence"/>
</dbReference>
<organism evidence="3 4">
    <name type="scientific">Hibiscus sabdariffa</name>
    <name type="common">roselle</name>
    <dbReference type="NCBI Taxonomy" id="183260"/>
    <lineage>
        <taxon>Eukaryota</taxon>
        <taxon>Viridiplantae</taxon>
        <taxon>Streptophyta</taxon>
        <taxon>Embryophyta</taxon>
        <taxon>Tracheophyta</taxon>
        <taxon>Spermatophyta</taxon>
        <taxon>Magnoliopsida</taxon>
        <taxon>eudicotyledons</taxon>
        <taxon>Gunneridae</taxon>
        <taxon>Pentapetalae</taxon>
        <taxon>rosids</taxon>
        <taxon>malvids</taxon>
        <taxon>Malvales</taxon>
        <taxon>Malvaceae</taxon>
        <taxon>Malvoideae</taxon>
        <taxon>Hibiscus</taxon>
    </lineage>
</organism>
<feature type="chain" id="PRO_5045594786" evidence="2">
    <location>
        <begin position="24"/>
        <end position="304"/>
    </location>
</feature>
<keyword evidence="4" id="KW-1185">Reference proteome</keyword>
<feature type="signal peptide" evidence="2">
    <location>
        <begin position="1"/>
        <end position="23"/>
    </location>
</feature>
<reference evidence="3 4" key="1">
    <citation type="journal article" date="2024" name="G3 (Bethesda)">
        <title>Genome assembly of Hibiscus sabdariffa L. provides insights into metabolisms of medicinal natural products.</title>
        <authorList>
            <person name="Kim T."/>
        </authorList>
    </citation>
    <scope>NUCLEOTIDE SEQUENCE [LARGE SCALE GENOMIC DNA]</scope>
    <source>
        <strain evidence="3">TK-2024</strain>
        <tissue evidence="3">Old leaves</tissue>
    </source>
</reference>
<evidence type="ECO:0000256" key="2">
    <source>
        <dbReference type="SAM" id="SignalP"/>
    </source>
</evidence>
<sequence length="304" mass="29763">MAKSAFVLLFSLLLLLSIQSAVGDDDEDAQNTSEFSDATGERLVKSLEKAAEKVKTKATSLTEWTEEKIKSIQAPPPVESPPESSQAPSFPRSFGPSRLVPIDDGAADADSGGSETAVEPGGFFPPTSSRPFGPGTAVQIGSGGLTPQVAPETASDEGGLNPQDVAPEMAIAGGGLIPQDLAAGAPMDEGGLVPQDLAPGMPNNEGGLIPQDLAPGVHMEDSADMPSGAGGSAADMPSGEGGSAADMPSGAGGSAADMPSGEGGSAAEMPSSAGGSAVETPGSAGGSAEETPGGADGSEADMAE</sequence>
<proteinExistence type="predicted"/>
<feature type="compositionally biased region" description="Low complexity" evidence="1">
    <location>
        <begin position="81"/>
        <end position="91"/>
    </location>
</feature>
<evidence type="ECO:0000313" key="4">
    <source>
        <dbReference type="Proteomes" id="UP001396334"/>
    </source>
</evidence>
<comment type="caution">
    <text evidence="3">The sequence shown here is derived from an EMBL/GenBank/DDBJ whole genome shotgun (WGS) entry which is preliminary data.</text>
</comment>
<evidence type="ECO:0000313" key="3">
    <source>
        <dbReference type="EMBL" id="KAK9032939.1"/>
    </source>
</evidence>
<protein>
    <submittedName>
        <fullName evidence="3">Uncharacterized protein</fullName>
    </submittedName>
</protein>